<feature type="transmembrane region" description="Helical" evidence="2">
    <location>
        <begin position="58"/>
        <end position="83"/>
    </location>
</feature>
<comment type="caution">
    <text evidence="4">The sequence shown here is derived from an EMBL/GenBank/DDBJ whole genome shotgun (WGS) entry which is preliminary data.</text>
</comment>
<feature type="transmembrane region" description="Helical" evidence="2">
    <location>
        <begin position="264"/>
        <end position="287"/>
    </location>
</feature>
<feature type="domain" description="DUF7703" evidence="3">
    <location>
        <begin position="257"/>
        <end position="317"/>
    </location>
</feature>
<organism evidence="4 5">
    <name type="scientific">Lasiodiplodia hormozganensis</name>
    <dbReference type="NCBI Taxonomy" id="869390"/>
    <lineage>
        <taxon>Eukaryota</taxon>
        <taxon>Fungi</taxon>
        <taxon>Dikarya</taxon>
        <taxon>Ascomycota</taxon>
        <taxon>Pezizomycotina</taxon>
        <taxon>Dothideomycetes</taxon>
        <taxon>Dothideomycetes incertae sedis</taxon>
        <taxon>Botryosphaeriales</taxon>
        <taxon>Botryosphaeriaceae</taxon>
        <taxon>Lasiodiplodia</taxon>
    </lineage>
</organism>
<keyword evidence="2" id="KW-0472">Membrane</keyword>
<dbReference type="AlphaFoldDB" id="A0AA39Y7I7"/>
<evidence type="ECO:0000313" key="4">
    <source>
        <dbReference type="EMBL" id="KAK0647491.1"/>
    </source>
</evidence>
<evidence type="ECO:0000259" key="3">
    <source>
        <dbReference type="Pfam" id="PF24802"/>
    </source>
</evidence>
<feature type="region of interest" description="Disordered" evidence="1">
    <location>
        <begin position="377"/>
        <end position="399"/>
    </location>
</feature>
<feature type="region of interest" description="Disordered" evidence="1">
    <location>
        <begin position="411"/>
        <end position="446"/>
    </location>
</feature>
<dbReference type="Proteomes" id="UP001175001">
    <property type="component" value="Unassembled WGS sequence"/>
</dbReference>
<feature type="domain" description="DUF7703" evidence="3">
    <location>
        <begin position="27"/>
        <end position="200"/>
    </location>
</feature>
<keyword evidence="2" id="KW-0812">Transmembrane</keyword>
<dbReference type="PANTHER" id="PTHR37013:SF4">
    <property type="entry name" value="INTEGRAL MEMBRANE PROTEIN"/>
    <property type="match status" value="1"/>
</dbReference>
<feature type="region of interest" description="Disordered" evidence="1">
    <location>
        <begin position="203"/>
        <end position="247"/>
    </location>
</feature>
<reference evidence="4" key="1">
    <citation type="submission" date="2023-06" db="EMBL/GenBank/DDBJ databases">
        <title>Multi-omics analyses reveal the molecular pathogenesis toolkit of Lasiodiplodia hormozganensis, a cross-kingdom pathogen.</title>
        <authorList>
            <person name="Felix C."/>
            <person name="Meneses R."/>
            <person name="Goncalves M.F.M."/>
            <person name="Tilleman L."/>
            <person name="Duarte A.S."/>
            <person name="Jorrin-Novo J.V."/>
            <person name="Van De Peer Y."/>
            <person name="Deforce D."/>
            <person name="Van Nieuwerburgh F."/>
            <person name="Esteves A.C."/>
            <person name="Alves A."/>
        </authorList>
    </citation>
    <scope>NUCLEOTIDE SEQUENCE</scope>
    <source>
        <strain evidence="4">CBS 339.90</strain>
    </source>
</reference>
<evidence type="ECO:0000256" key="2">
    <source>
        <dbReference type="SAM" id="Phobius"/>
    </source>
</evidence>
<dbReference type="PANTHER" id="PTHR37013">
    <property type="entry name" value="INTEGRAL MEMBRANE PROTEIN (AFU_ORTHOLOGUE AFUA_1G05950)-RELATED"/>
    <property type="match status" value="1"/>
</dbReference>
<dbReference type="InterPro" id="IPR056120">
    <property type="entry name" value="DUF7703"/>
</dbReference>
<accession>A0AA39Y7I7</accession>
<keyword evidence="2" id="KW-1133">Transmembrane helix</keyword>
<evidence type="ECO:0000313" key="5">
    <source>
        <dbReference type="Proteomes" id="UP001175001"/>
    </source>
</evidence>
<feature type="transmembrane region" description="Helical" evidence="2">
    <location>
        <begin position="24"/>
        <end position="46"/>
    </location>
</feature>
<gene>
    <name evidence="4" type="ORF">DIS24_g7650</name>
</gene>
<name>A0AA39Y7I7_9PEZI</name>
<evidence type="ECO:0000256" key="1">
    <source>
        <dbReference type="SAM" id="MobiDB-lite"/>
    </source>
</evidence>
<feature type="compositionally biased region" description="Low complexity" evidence="1">
    <location>
        <begin position="228"/>
        <end position="240"/>
    </location>
</feature>
<feature type="transmembrane region" description="Helical" evidence="2">
    <location>
        <begin position="89"/>
        <end position="115"/>
    </location>
</feature>
<feature type="compositionally biased region" description="Low complexity" evidence="1">
    <location>
        <begin position="203"/>
        <end position="220"/>
    </location>
</feature>
<feature type="transmembrane region" description="Helical" evidence="2">
    <location>
        <begin position="127"/>
        <end position="152"/>
    </location>
</feature>
<sequence length="446" mass="48528">MDIHMMQEEDKGEFYEMSRTRPPYGISLVMMGFLSVATFNGVDILIKAYFTFRRRSGLYFWSIVLATFGIFLYVIGFIIKYFITLDSTRWIGLALIITGWVPMVSCQSLALYSRLHLVIRDERNRKLRFVLGMIIVDAFCFHIPPCILIFLAETSQFRAGIYMDYEKIQVTAFSIQEVIISGIYIYEACTKILKPIPEIPTAAPSSSGAAPTTTPTPNTALQSQQSSTGTTTTTTTTTTTASIGTPFSGGVGDRNTLRSIRRHLIYVNIVVVALDATLLGTQFANFYRVQTTYKPFVYSIKLKLEFAILNRLVAAVRGGSKFSLPGESDDVSWVAPDWGVGEGAGSFAGGAGVVQMNSFQLPQQPAAGAAAVTGSGGVGAGGGGGRDEEEAMAGLGEMKSKAVHVERLRSRQESVALGREDTLQRAALRDSSDPSRSSADEIRTAT</sequence>
<keyword evidence="5" id="KW-1185">Reference proteome</keyword>
<protein>
    <recommendedName>
        <fullName evidence="3">DUF7703 domain-containing protein</fullName>
    </recommendedName>
</protein>
<dbReference type="Pfam" id="PF24802">
    <property type="entry name" value="DUF7703"/>
    <property type="match status" value="2"/>
</dbReference>
<proteinExistence type="predicted"/>
<dbReference type="EMBL" id="JAUJDW010000048">
    <property type="protein sequence ID" value="KAK0647491.1"/>
    <property type="molecule type" value="Genomic_DNA"/>
</dbReference>